<keyword evidence="1" id="KW-0812">Transmembrane</keyword>
<dbReference type="InterPro" id="IPR000160">
    <property type="entry name" value="GGDEF_dom"/>
</dbReference>
<dbReference type="Proteomes" id="UP001164472">
    <property type="component" value="Chromosome"/>
</dbReference>
<keyword evidence="6" id="KW-1185">Reference proteome</keyword>
<dbReference type="EMBL" id="CP101527">
    <property type="protein sequence ID" value="UZW73565.1"/>
    <property type="molecule type" value="Genomic_DNA"/>
</dbReference>
<dbReference type="SMART" id="SM00267">
    <property type="entry name" value="GGDEF"/>
    <property type="match status" value="1"/>
</dbReference>
<feature type="transmembrane region" description="Helical" evidence="1">
    <location>
        <begin position="306"/>
        <end position="328"/>
    </location>
</feature>
<reference evidence="5" key="1">
    <citation type="submission" date="2022-07" db="EMBL/GenBank/DDBJ databases">
        <title>Alkalimarinus sp. nov., isolated from gut of a Alitta virens.</title>
        <authorList>
            <person name="Yang A.I."/>
            <person name="Shin N.-R."/>
        </authorList>
    </citation>
    <scope>NUCLEOTIDE SEQUENCE</scope>
    <source>
        <strain evidence="5">FA028</strain>
    </source>
</reference>
<dbReference type="GO" id="GO:0071111">
    <property type="term" value="F:cyclic-guanylate-specific phosphodiesterase activity"/>
    <property type="evidence" value="ECO:0007669"/>
    <property type="project" value="InterPro"/>
</dbReference>
<evidence type="ECO:0000313" key="5">
    <source>
        <dbReference type="EMBL" id="UZW73565.1"/>
    </source>
</evidence>
<keyword evidence="2" id="KW-0732">Signal</keyword>
<keyword evidence="1" id="KW-1133">Transmembrane helix</keyword>
<dbReference type="Pfam" id="PF00563">
    <property type="entry name" value="EAL"/>
    <property type="match status" value="1"/>
</dbReference>
<dbReference type="AlphaFoldDB" id="A0A9E8KNV4"/>
<dbReference type="InterPro" id="IPR035919">
    <property type="entry name" value="EAL_sf"/>
</dbReference>
<evidence type="ECO:0000256" key="2">
    <source>
        <dbReference type="SAM" id="SignalP"/>
    </source>
</evidence>
<evidence type="ECO:0000313" key="6">
    <source>
        <dbReference type="Proteomes" id="UP001164472"/>
    </source>
</evidence>
<feature type="signal peptide" evidence="2">
    <location>
        <begin position="1"/>
        <end position="23"/>
    </location>
</feature>
<feature type="chain" id="PRO_5038738730" evidence="2">
    <location>
        <begin position="24"/>
        <end position="860"/>
    </location>
</feature>
<dbReference type="SUPFAM" id="SSF55073">
    <property type="entry name" value="Nucleotide cyclase"/>
    <property type="match status" value="1"/>
</dbReference>
<dbReference type="PROSITE" id="PS50883">
    <property type="entry name" value="EAL"/>
    <property type="match status" value="1"/>
</dbReference>
<feature type="domain" description="EAL" evidence="3">
    <location>
        <begin position="602"/>
        <end position="855"/>
    </location>
</feature>
<dbReference type="Pfam" id="PF07695">
    <property type="entry name" value="7TMR-DISM_7TM"/>
    <property type="match status" value="1"/>
</dbReference>
<dbReference type="InterPro" id="IPR011622">
    <property type="entry name" value="7TMR_DISM_rcpt_extracell_dom2"/>
</dbReference>
<feature type="transmembrane region" description="Helical" evidence="1">
    <location>
        <begin position="282"/>
        <end position="300"/>
    </location>
</feature>
<gene>
    <name evidence="5" type="ORF">NNL22_10990</name>
</gene>
<dbReference type="Gene3D" id="3.20.20.450">
    <property type="entry name" value="EAL domain"/>
    <property type="match status" value="1"/>
</dbReference>
<evidence type="ECO:0000259" key="4">
    <source>
        <dbReference type="PROSITE" id="PS50887"/>
    </source>
</evidence>
<evidence type="ECO:0000256" key="1">
    <source>
        <dbReference type="SAM" id="Phobius"/>
    </source>
</evidence>
<dbReference type="PROSITE" id="PS50887">
    <property type="entry name" value="GGDEF"/>
    <property type="match status" value="1"/>
</dbReference>
<dbReference type="InterPro" id="IPR001633">
    <property type="entry name" value="EAL_dom"/>
</dbReference>
<protein>
    <submittedName>
        <fullName evidence="5">EAL domain-containing protein</fullName>
    </submittedName>
</protein>
<organism evidence="5 6">
    <name type="scientific">Alkalimarinus sediminis</name>
    <dbReference type="NCBI Taxonomy" id="1632866"/>
    <lineage>
        <taxon>Bacteria</taxon>
        <taxon>Pseudomonadati</taxon>
        <taxon>Pseudomonadota</taxon>
        <taxon>Gammaproteobacteria</taxon>
        <taxon>Alteromonadales</taxon>
        <taxon>Alteromonadaceae</taxon>
        <taxon>Alkalimarinus</taxon>
    </lineage>
</organism>
<dbReference type="Pfam" id="PF07696">
    <property type="entry name" value="7TMR-DISMED2"/>
    <property type="match status" value="1"/>
</dbReference>
<dbReference type="PANTHER" id="PTHR33121">
    <property type="entry name" value="CYCLIC DI-GMP PHOSPHODIESTERASE PDEF"/>
    <property type="match status" value="1"/>
</dbReference>
<keyword evidence="1" id="KW-0472">Membrane</keyword>
<feature type="domain" description="GGDEF" evidence="4">
    <location>
        <begin position="449"/>
        <end position="593"/>
    </location>
</feature>
<feature type="transmembrane region" description="Helical" evidence="1">
    <location>
        <begin position="248"/>
        <end position="270"/>
    </location>
</feature>
<dbReference type="Gene3D" id="3.30.70.270">
    <property type="match status" value="1"/>
</dbReference>
<sequence length="860" mass="97444">MTLFHSLRSVLALLLFFAWQVCVADSPIITITPSSTIQSQFEYIEDPTGQAKIEDVKATSENEWHLVTNGVANFGMTKNPYWLRLSVNNQTPSSLNLIAALEYSQLDDVVFYVFEGDEQTHTFTTGDAHPFYPREVDHPNMLLRFSLEAEQTKTLYIRVQTNGSMILPLQIWRENIYFAVAAQEQKLHFFYYGCLTVIVLINLAVFLTLREKLYLYYSMAIAGYLLFFTSILGYSFQHFYPHSPTIHSRALLVSMPLLAFFSVLFCREFLKTASHSPKLDAALRAMLYFEVFNFFASLLLGYNTAVMISAISAFCFFSILFVAGPIAWMSGSRAGVFFTIAWSPLTIGVLATAGRSLGFFPENFLTQYAMQIGSGLEAFILTLALADRLYHEREEKIQAQSDSLRKEKARHEAHSKLTDAMLHDPITQLPNRNQFEWMVNQQIKRDPNGHYIVGVARITRINEINRTLGLTRSERLLHRVAKQMIELAAHLSSVHSVFDEFGREERVYQLSGDCFGILINAQTVDDQFEEIDKQLKLLSEPILLDGLAIELHPKFGGASYPAHGDNAALLIRNAHVGMEIAPHARLEVGLYSPEYDIYSESRLTLMSDLKEALHQNQTQLYYQPKVSLIDDEVIGIEALIRWHHPERGWVYPNDFIPLAEETGVITQLTRWAFEQGIRDLAPLLKDHPKLGVSINISARDLDADELSDLICSSLTRHKVNAEHLTIELTETAVMQDPKNGLIILKKLADTGLHVSIDDFGSGYSSLSYLKQLPAKEIKLDRSLIMDICSNESSRIIVETTINMAHSLGYKLVGEGVEDEQTISLLKQMGCDSIQGYWLCRPIPLPELTQWLQDHYATLEK</sequence>
<dbReference type="SUPFAM" id="SSF141868">
    <property type="entry name" value="EAL domain-like"/>
    <property type="match status" value="1"/>
</dbReference>
<feature type="transmembrane region" description="Helical" evidence="1">
    <location>
        <begin position="214"/>
        <end position="236"/>
    </location>
</feature>
<dbReference type="InterPro" id="IPR050706">
    <property type="entry name" value="Cyclic-di-GMP_PDE-like"/>
</dbReference>
<proteinExistence type="predicted"/>
<dbReference type="InterPro" id="IPR029787">
    <property type="entry name" value="Nucleotide_cyclase"/>
</dbReference>
<dbReference type="SMART" id="SM00052">
    <property type="entry name" value="EAL"/>
    <property type="match status" value="1"/>
</dbReference>
<accession>A0A9E8KNV4</accession>
<dbReference type="PANTHER" id="PTHR33121:SF71">
    <property type="entry name" value="OXYGEN SENSOR PROTEIN DOSP"/>
    <property type="match status" value="1"/>
</dbReference>
<dbReference type="Gene3D" id="2.60.40.2380">
    <property type="match status" value="1"/>
</dbReference>
<dbReference type="CDD" id="cd01948">
    <property type="entry name" value="EAL"/>
    <property type="match status" value="1"/>
</dbReference>
<dbReference type="InterPro" id="IPR011623">
    <property type="entry name" value="7TMR_DISM_rcpt_extracell_dom1"/>
</dbReference>
<feature type="transmembrane region" description="Helical" evidence="1">
    <location>
        <begin position="335"/>
        <end position="353"/>
    </location>
</feature>
<evidence type="ECO:0000259" key="3">
    <source>
        <dbReference type="PROSITE" id="PS50883"/>
    </source>
</evidence>
<dbReference type="InterPro" id="IPR043128">
    <property type="entry name" value="Rev_trsase/Diguanyl_cyclase"/>
</dbReference>
<dbReference type="Pfam" id="PF00990">
    <property type="entry name" value="GGDEF"/>
    <property type="match status" value="1"/>
</dbReference>
<dbReference type="KEGG" id="asem:NNL22_10990"/>
<name>A0A9E8KNV4_9ALTE</name>
<feature type="transmembrane region" description="Helical" evidence="1">
    <location>
        <begin position="189"/>
        <end position="207"/>
    </location>
</feature>
<dbReference type="RefSeq" id="WP_251809706.1">
    <property type="nucleotide sequence ID" value="NZ_CP101527.1"/>
</dbReference>